<evidence type="ECO:0000313" key="2">
    <source>
        <dbReference type="EMBL" id="EWG06866.1"/>
    </source>
</evidence>
<gene>
    <name evidence="2" type="ORF">ASUL_07839</name>
</gene>
<dbReference type="AlphaFoldDB" id="W7KUD2"/>
<dbReference type="EMBL" id="ASRH01000007">
    <property type="protein sequence ID" value="EWG06866.1"/>
    <property type="molecule type" value="Genomic_DNA"/>
</dbReference>
<evidence type="ECO:0000256" key="1">
    <source>
        <dbReference type="SAM" id="Phobius"/>
    </source>
</evidence>
<protein>
    <submittedName>
        <fullName evidence="2">Uncharacterized protein</fullName>
    </submittedName>
</protein>
<feature type="transmembrane region" description="Helical" evidence="1">
    <location>
        <begin position="39"/>
        <end position="56"/>
    </location>
</feature>
<feature type="transmembrane region" description="Helical" evidence="1">
    <location>
        <begin position="7"/>
        <end position="27"/>
    </location>
</feature>
<keyword evidence="1" id="KW-0472">Membrane</keyword>
<feature type="transmembrane region" description="Helical" evidence="1">
    <location>
        <begin position="68"/>
        <end position="87"/>
    </location>
</feature>
<name>W7KUD2_9CREN</name>
<dbReference type="PATRIC" id="fig|1326980.6.peg.1562"/>
<feature type="transmembrane region" description="Helical" evidence="1">
    <location>
        <begin position="147"/>
        <end position="170"/>
    </location>
</feature>
<dbReference type="Proteomes" id="UP000054284">
    <property type="component" value="Unassembled WGS sequence"/>
</dbReference>
<keyword evidence="1" id="KW-1133">Transmembrane helix</keyword>
<feature type="transmembrane region" description="Helical" evidence="1">
    <location>
        <begin position="93"/>
        <end position="113"/>
    </location>
</feature>
<accession>W7KUD2</accession>
<proteinExistence type="predicted"/>
<keyword evidence="3" id="KW-1185">Reference proteome</keyword>
<comment type="caution">
    <text evidence="2">The sequence shown here is derived from an EMBL/GenBank/DDBJ whole genome shotgun (WGS) entry which is preliminary data.</text>
</comment>
<reference evidence="2 3" key="1">
    <citation type="journal article" date="2014" name="Genome Announc.">
        <title>Draft Genome Sequence of the Sulfolobales Archaeon AZ1, Obtained through Metagenomic Analysis of a Mexican Hot Spring.</title>
        <authorList>
            <person name="Servin-Garciduenas L.E."/>
            <person name="Martinez-Romero E."/>
        </authorList>
    </citation>
    <scope>NUCLEOTIDE SEQUENCE [LARGE SCALE GENOMIC DNA]</scope>
    <source>
        <strain evidence="2">AZ1-illumnia</strain>
    </source>
</reference>
<feature type="transmembrane region" description="Helical" evidence="1">
    <location>
        <begin position="120"/>
        <end position="141"/>
    </location>
</feature>
<sequence length="181" mass="19311">MDLKNLYAGNLVSFVASLVILSELILLERLGLSFISSPLSLAILWAIWAMAIPSVLSYHRARLEKNWMLDAFGALAVAIAGVGLAILSLGKMYGVELILLGYAFEPVAGIPIYLTAKKLLPLYTSLFFWGAVAFTAGLPLYLVNLGILAIAGDVVKIAGLVGLLAVLRVVNAKEGRAQLRG</sequence>
<evidence type="ECO:0000313" key="3">
    <source>
        <dbReference type="Proteomes" id="UP000054284"/>
    </source>
</evidence>
<keyword evidence="1" id="KW-0812">Transmembrane</keyword>
<organism evidence="2 3">
    <name type="scientific">Candidatus Aramenus sulfurataquae</name>
    <dbReference type="NCBI Taxonomy" id="1326980"/>
    <lineage>
        <taxon>Archaea</taxon>
        <taxon>Thermoproteota</taxon>
        <taxon>Thermoprotei</taxon>
        <taxon>Sulfolobales</taxon>
        <taxon>Sulfolobaceae</taxon>
        <taxon>Candidatus Aramenus</taxon>
    </lineage>
</organism>